<dbReference type="InterPro" id="IPR017896">
    <property type="entry name" value="4Fe4S_Fe-S-bd"/>
</dbReference>
<sequence>MASLSPSRPLLSRQRQRRLWQMAFFVLFLTAPIFDLLRYDLYAGHAWILTFEWHLGFDAAPGQGPAAIRPLAILTGLFLPIIGVALTFLLVAWRWGRLYCGWLCPHFSVVETLNGLMQRATGKQSLWDRQSAPWQADGSRITPNPYQWALVIPLAIGFAFVWALVLLTYLVPPRHVYGSLFQGNLSLHETLFIAVATLLFSLEFLFARHLFCRYACAIGIFQSIPWLANPKAMVVGFDHRRASQCANCLPQQYSACDTVCPMRLKPRTLKRNMFTCTQCGQCIEACQISQGHQPQGPLLKWITGQEAKETKARFSATGLNHQASPGEKSWKN</sequence>
<dbReference type="InterPro" id="IPR051684">
    <property type="entry name" value="Electron_Trans/Redox"/>
</dbReference>
<accession>A0A975SN67</accession>
<dbReference type="PROSITE" id="PS51379">
    <property type="entry name" value="4FE4S_FER_2"/>
    <property type="match status" value="1"/>
</dbReference>
<dbReference type="AlphaFoldDB" id="A0A975SN67"/>
<evidence type="ECO:0000313" key="9">
    <source>
        <dbReference type="EMBL" id="QWT49453.1"/>
    </source>
</evidence>
<keyword evidence="3" id="KW-0479">Metal-binding</keyword>
<dbReference type="GO" id="GO:0046872">
    <property type="term" value="F:metal ion binding"/>
    <property type="evidence" value="ECO:0007669"/>
    <property type="project" value="UniProtKB-KW"/>
</dbReference>
<keyword evidence="10" id="KW-1185">Reference proteome</keyword>
<dbReference type="EMBL" id="CP064782">
    <property type="protein sequence ID" value="QWT49453.1"/>
    <property type="molecule type" value="Genomic_DNA"/>
</dbReference>
<dbReference type="Pfam" id="PF12801">
    <property type="entry name" value="Fer4_5"/>
    <property type="match status" value="2"/>
</dbReference>
<evidence type="ECO:0000256" key="3">
    <source>
        <dbReference type="ARBA" id="ARBA00022723"/>
    </source>
</evidence>
<dbReference type="Proteomes" id="UP000683428">
    <property type="component" value="Chromosome"/>
</dbReference>
<keyword evidence="6" id="KW-0411">Iron-sulfur</keyword>
<keyword evidence="4" id="KW-0249">Electron transport</keyword>
<evidence type="ECO:0000256" key="7">
    <source>
        <dbReference type="SAM" id="Phobius"/>
    </source>
</evidence>
<dbReference type="KEGG" id="aiq:Azoinq_02210"/>
<dbReference type="PANTHER" id="PTHR30176:SF3">
    <property type="entry name" value="FERREDOXIN-TYPE PROTEIN NAPH"/>
    <property type="match status" value="1"/>
</dbReference>
<protein>
    <submittedName>
        <fullName evidence="9">4Fe-4S binding protein</fullName>
    </submittedName>
</protein>
<dbReference type="PANTHER" id="PTHR30176">
    <property type="entry name" value="FERREDOXIN-TYPE PROTEIN NAPH"/>
    <property type="match status" value="1"/>
</dbReference>
<dbReference type="GO" id="GO:0005886">
    <property type="term" value="C:plasma membrane"/>
    <property type="evidence" value="ECO:0007669"/>
    <property type="project" value="TreeGrafter"/>
</dbReference>
<reference evidence="9" key="1">
    <citation type="submission" date="2020-11" db="EMBL/GenBank/DDBJ databases">
        <title>Azospira inquinata sp. nov.</title>
        <authorList>
            <person name="Moe W.M."/>
            <person name="Mikes M.C."/>
        </authorList>
    </citation>
    <scope>NUCLEOTIDE SEQUENCE</scope>
    <source>
        <strain evidence="9">Azo-3</strain>
    </source>
</reference>
<evidence type="ECO:0000256" key="5">
    <source>
        <dbReference type="ARBA" id="ARBA00023004"/>
    </source>
</evidence>
<evidence type="ECO:0000256" key="1">
    <source>
        <dbReference type="ARBA" id="ARBA00022448"/>
    </source>
</evidence>
<keyword evidence="1" id="KW-0813">Transport</keyword>
<keyword evidence="5" id="KW-0408">Iron</keyword>
<feature type="transmembrane region" description="Helical" evidence="7">
    <location>
        <begin position="148"/>
        <end position="171"/>
    </location>
</feature>
<feature type="domain" description="4Fe-4S ferredoxin-type" evidence="8">
    <location>
        <begin position="267"/>
        <end position="297"/>
    </location>
</feature>
<dbReference type="GO" id="GO:0051539">
    <property type="term" value="F:4 iron, 4 sulfur cluster binding"/>
    <property type="evidence" value="ECO:0007669"/>
    <property type="project" value="UniProtKB-KW"/>
</dbReference>
<evidence type="ECO:0000256" key="4">
    <source>
        <dbReference type="ARBA" id="ARBA00022982"/>
    </source>
</evidence>
<feature type="transmembrane region" description="Helical" evidence="7">
    <location>
        <begin position="20"/>
        <end position="39"/>
    </location>
</feature>
<evidence type="ECO:0000313" key="10">
    <source>
        <dbReference type="Proteomes" id="UP000683428"/>
    </source>
</evidence>
<feature type="transmembrane region" description="Helical" evidence="7">
    <location>
        <begin position="191"/>
        <end position="211"/>
    </location>
</feature>
<keyword evidence="7" id="KW-0472">Membrane</keyword>
<proteinExistence type="predicted"/>
<evidence type="ECO:0000259" key="8">
    <source>
        <dbReference type="PROSITE" id="PS51379"/>
    </source>
</evidence>
<evidence type="ECO:0000256" key="2">
    <source>
        <dbReference type="ARBA" id="ARBA00022485"/>
    </source>
</evidence>
<evidence type="ECO:0000256" key="6">
    <source>
        <dbReference type="ARBA" id="ARBA00023014"/>
    </source>
</evidence>
<feature type="transmembrane region" description="Helical" evidence="7">
    <location>
        <begin position="71"/>
        <end position="93"/>
    </location>
</feature>
<gene>
    <name evidence="9" type="ORF">Azoinq_02210</name>
</gene>
<organism evidence="9 10">
    <name type="scientific">Azospira inquinata</name>
    <dbReference type="NCBI Taxonomy" id="2785627"/>
    <lineage>
        <taxon>Bacteria</taxon>
        <taxon>Pseudomonadati</taxon>
        <taxon>Pseudomonadota</taxon>
        <taxon>Betaproteobacteria</taxon>
        <taxon>Rhodocyclales</taxon>
        <taxon>Rhodocyclaceae</taxon>
        <taxon>Azospira</taxon>
    </lineage>
</organism>
<keyword evidence="2" id="KW-0004">4Fe-4S</keyword>
<keyword evidence="7" id="KW-1133">Transmembrane helix</keyword>
<keyword evidence="7" id="KW-0812">Transmembrane</keyword>
<name>A0A975SN67_9RHOO</name>